<dbReference type="Gene3D" id="3.30.70.330">
    <property type="match status" value="1"/>
</dbReference>
<dbReference type="HAMAP" id="MF_01369_B">
    <property type="entry name" value="Ribosomal_uL23_B"/>
    <property type="match status" value="1"/>
</dbReference>
<dbReference type="InterPro" id="IPR012677">
    <property type="entry name" value="Nucleotide-bd_a/b_plait_sf"/>
</dbReference>
<dbReference type="InterPro" id="IPR013025">
    <property type="entry name" value="Ribosomal_uL23-like"/>
</dbReference>
<keyword evidence="4 6" id="KW-0689">Ribosomal protein</keyword>
<gene>
    <name evidence="6" type="primary">rplW</name>
    <name evidence="6" type="synonym">rpl23</name>
    <name evidence="8" type="ORF">NEA10_03965</name>
</gene>
<dbReference type="InterPro" id="IPR001014">
    <property type="entry name" value="Ribosomal_uL23_CS"/>
</dbReference>
<keyword evidence="3 6" id="KW-0694">RNA-binding</keyword>
<evidence type="ECO:0000256" key="2">
    <source>
        <dbReference type="ARBA" id="ARBA00022730"/>
    </source>
</evidence>
<dbReference type="Proteomes" id="UP001056708">
    <property type="component" value="Chromosome"/>
</dbReference>
<evidence type="ECO:0000256" key="1">
    <source>
        <dbReference type="ARBA" id="ARBA00006700"/>
    </source>
</evidence>
<comment type="function">
    <text evidence="6">One of the early assembly proteins it binds 23S rRNA. One of the proteins that surrounds the polypeptide exit tunnel on the outside of the ribosome. Forms the main docking site for trigger factor binding to the ribosome.</text>
</comment>
<protein>
    <recommendedName>
        <fullName evidence="6">Large ribosomal subunit protein uL23</fullName>
    </recommendedName>
</protein>
<dbReference type="EMBL" id="CP098611">
    <property type="protein sequence ID" value="USR91895.1"/>
    <property type="molecule type" value="Genomic_DNA"/>
</dbReference>
<accession>A0ABY5AS92</accession>
<dbReference type="SUPFAM" id="SSF54189">
    <property type="entry name" value="Ribosomal proteins S24e, L23 and L15e"/>
    <property type="match status" value="1"/>
</dbReference>
<evidence type="ECO:0000256" key="6">
    <source>
        <dbReference type="HAMAP-Rule" id="MF_01369"/>
    </source>
</evidence>
<dbReference type="RefSeq" id="WP_252663920.1">
    <property type="nucleotide sequence ID" value="NZ_CP098611.1"/>
</dbReference>
<comment type="similarity">
    <text evidence="1 6 7">Belongs to the universal ribosomal protein uL23 family.</text>
</comment>
<sequence>MTKPLDPRTLPDLIKRPIITEKATLLMETNQYVFDVSPKATKPEIKAAVEQVFDVKVISVNTSTPPRKKKRVGRFIGYKSQYKRAIVRLAEGDTIPLFPDV</sequence>
<keyword evidence="2 6" id="KW-0699">rRNA-binding</keyword>
<dbReference type="NCBIfam" id="NF004368">
    <property type="entry name" value="PRK05738.3-4"/>
    <property type="match status" value="1"/>
</dbReference>
<evidence type="ECO:0000256" key="7">
    <source>
        <dbReference type="RuleBase" id="RU003934"/>
    </source>
</evidence>
<evidence type="ECO:0000313" key="8">
    <source>
        <dbReference type="EMBL" id="USR91895.1"/>
    </source>
</evidence>
<evidence type="ECO:0000313" key="9">
    <source>
        <dbReference type="Proteomes" id="UP001056708"/>
    </source>
</evidence>
<dbReference type="PANTHER" id="PTHR11620">
    <property type="entry name" value="60S RIBOSOMAL PROTEIN L23A"/>
    <property type="match status" value="1"/>
</dbReference>
<dbReference type="PROSITE" id="PS00050">
    <property type="entry name" value="RIBOSOMAL_L23"/>
    <property type="match status" value="1"/>
</dbReference>
<keyword evidence="5 6" id="KW-0687">Ribonucleoprotein</keyword>
<dbReference type="Pfam" id="PF00276">
    <property type="entry name" value="Ribosomal_L23"/>
    <property type="match status" value="1"/>
</dbReference>
<evidence type="ECO:0000256" key="4">
    <source>
        <dbReference type="ARBA" id="ARBA00022980"/>
    </source>
</evidence>
<name>A0ABY5AS92_9CYAN</name>
<organism evidence="8 9">
    <name type="scientific">Phormidium yuhuli AB48</name>
    <dbReference type="NCBI Taxonomy" id="2940671"/>
    <lineage>
        <taxon>Bacteria</taxon>
        <taxon>Bacillati</taxon>
        <taxon>Cyanobacteriota</taxon>
        <taxon>Cyanophyceae</taxon>
        <taxon>Oscillatoriophycideae</taxon>
        <taxon>Oscillatoriales</taxon>
        <taxon>Oscillatoriaceae</taxon>
        <taxon>Phormidium</taxon>
        <taxon>Phormidium yuhuli</taxon>
    </lineage>
</organism>
<keyword evidence="9" id="KW-1185">Reference proteome</keyword>
<dbReference type="GO" id="GO:0005840">
    <property type="term" value="C:ribosome"/>
    <property type="evidence" value="ECO:0007669"/>
    <property type="project" value="UniProtKB-KW"/>
</dbReference>
<proteinExistence type="inferred from homology"/>
<dbReference type="NCBIfam" id="NF004366">
    <property type="entry name" value="PRK05738.3-2"/>
    <property type="match status" value="1"/>
</dbReference>
<dbReference type="NCBIfam" id="NF004363">
    <property type="entry name" value="PRK05738.2-4"/>
    <property type="match status" value="1"/>
</dbReference>
<reference evidence="8" key="1">
    <citation type="submission" date="2022-06" db="EMBL/GenBank/DDBJ databases">
        <title>Genome sequence of Phormidium yuhuli AB48 isolated from an industrial photobioreactor environment.</title>
        <authorList>
            <person name="Qiu Y."/>
            <person name="Noonan A.J.C."/>
            <person name="Dofher K."/>
            <person name="Koch M."/>
            <person name="Kieft B."/>
            <person name="Lin X."/>
            <person name="Ziels R.M."/>
            <person name="Hallam S.J."/>
        </authorList>
    </citation>
    <scope>NUCLEOTIDE SEQUENCE</scope>
    <source>
        <strain evidence="8">AB48</strain>
    </source>
</reference>
<comment type="subunit">
    <text evidence="6">Part of the 50S ribosomal subunit. Contacts protein L29, and trigger factor when it is bound to the ribosome.</text>
</comment>
<evidence type="ECO:0000256" key="5">
    <source>
        <dbReference type="ARBA" id="ARBA00023274"/>
    </source>
</evidence>
<evidence type="ECO:0000256" key="3">
    <source>
        <dbReference type="ARBA" id="ARBA00022884"/>
    </source>
</evidence>
<dbReference type="InterPro" id="IPR012678">
    <property type="entry name" value="Ribosomal_uL23/eL15/eS24_sf"/>
</dbReference>